<keyword evidence="4 6" id="KW-0289">Folate biosynthesis</keyword>
<evidence type="ECO:0000256" key="2">
    <source>
        <dbReference type="ARBA" id="ARBA00005013"/>
    </source>
</evidence>
<dbReference type="AlphaFoldDB" id="A0A1G6GKN2"/>
<dbReference type="UniPathway" id="UPA00077">
    <property type="reaction ID" value="UER00154"/>
</dbReference>
<dbReference type="GO" id="GO:0046654">
    <property type="term" value="P:tetrahydrofolate biosynthetic process"/>
    <property type="evidence" value="ECO:0007669"/>
    <property type="project" value="UniProtKB-UniRule"/>
</dbReference>
<dbReference type="SMART" id="SM00905">
    <property type="entry name" value="FolB"/>
    <property type="match status" value="1"/>
</dbReference>
<dbReference type="SUPFAM" id="SSF55620">
    <property type="entry name" value="Tetrahydrobiopterin biosynthesis enzymes-like"/>
    <property type="match status" value="1"/>
</dbReference>
<dbReference type="NCBIfam" id="TIGR00526">
    <property type="entry name" value="folB_dom"/>
    <property type="match status" value="1"/>
</dbReference>
<evidence type="ECO:0000256" key="4">
    <source>
        <dbReference type="ARBA" id="ARBA00022909"/>
    </source>
</evidence>
<dbReference type="EMBL" id="FMYK01000001">
    <property type="protein sequence ID" value="SDB82510.1"/>
    <property type="molecule type" value="Genomic_DNA"/>
</dbReference>
<dbReference type="CDD" id="cd00534">
    <property type="entry name" value="DHNA_DHNTPE"/>
    <property type="match status" value="1"/>
</dbReference>
<dbReference type="GO" id="GO:0046656">
    <property type="term" value="P:folic acid biosynthetic process"/>
    <property type="evidence" value="ECO:0007669"/>
    <property type="project" value="UniProtKB-UniRule"/>
</dbReference>
<dbReference type="Gene3D" id="3.30.1130.10">
    <property type="match status" value="1"/>
</dbReference>
<dbReference type="InterPro" id="IPR043133">
    <property type="entry name" value="GTP-CH-I_C/QueF"/>
</dbReference>
<sequence length="127" mass="14437">MTDLIVIDGLKVETVIGCFTWERQILQPLLLDLKISCDLDRACRSDALEDTLNYALICEICEQVIVDAKPKLIEHVADLVVVALMQQFEAIEKINITVRKPAIIPAAQSVGIQIERQRDYLRHRHSD</sequence>
<organism evidence="8 9">
    <name type="scientific">Acinetobacter marinus</name>
    <dbReference type="NCBI Taxonomy" id="281375"/>
    <lineage>
        <taxon>Bacteria</taxon>
        <taxon>Pseudomonadati</taxon>
        <taxon>Pseudomonadota</taxon>
        <taxon>Gammaproteobacteria</taxon>
        <taxon>Moraxellales</taxon>
        <taxon>Moraxellaceae</taxon>
        <taxon>Acinetobacter</taxon>
    </lineage>
</organism>
<dbReference type="InterPro" id="IPR006157">
    <property type="entry name" value="FolB_dom"/>
</dbReference>
<comment type="similarity">
    <text evidence="3 6">Belongs to the DHNA family.</text>
</comment>
<dbReference type="NCBIfam" id="TIGR00525">
    <property type="entry name" value="folB"/>
    <property type="match status" value="1"/>
</dbReference>
<dbReference type="PANTHER" id="PTHR42844">
    <property type="entry name" value="DIHYDRONEOPTERIN ALDOLASE 1-RELATED"/>
    <property type="match status" value="1"/>
</dbReference>
<dbReference type="InterPro" id="IPR006156">
    <property type="entry name" value="Dihydroneopterin_aldolase"/>
</dbReference>
<keyword evidence="9" id="KW-1185">Reference proteome</keyword>
<gene>
    <name evidence="8" type="ORF">SAMN05421749_101106</name>
</gene>
<evidence type="ECO:0000256" key="1">
    <source>
        <dbReference type="ARBA" id="ARBA00001353"/>
    </source>
</evidence>
<evidence type="ECO:0000256" key="6">
    <source>
        <dbReference type="RuleBase" id="RU362079"/>
    </source>
</evidence>
<evidence type="ECO:0000313" key="9">
    <source>
        <dbReference type="Proteomes" id="UP000242317"/>
    </source>
</evidence>
<dbReference type="Pfam" id="PF02152">
    <property type="entry name" value="FolB"/>
    <property type="match status" value="1"/>
</dbReference>
<evidence type="ECO:0000256" key="3">
    <source>
        <dbReference type="ARBA" id="ARBA00005708"/>
    </source>
</evidence>
<keyword evidence="5 6" id="KW-0456">Lyase</keyword>
<comment type="catalytic activity">
    <reaction evidence="1 6">
        <text>7,8-dihydroneopterin = 6-hydroxymethyl-7,8-dihydropterin + glycolaldehyde</text>
        <dbReference type="Rhea" id="RHEA:10540"/>
        <dbReference type="ChEBI" id="CHEBI:17001"/>
        <dbReference type="ChEBI" id="CHEBI:17071"/>
        <dbReference type="ChEBI" id="CHEBI:44841"/>
        <dbReference type="EC" id="4.1.2.25"/>
    </reaction>
</comment>
<evidence type="ECO:0000313" key="8">
    <source>
        <dbReference type="EMBL" id="SDB82510.1"/>
    </source>
</evidence>
<evidence type="ECO:0000256" key="5">
    <source>
        <dbReference type="ARBA" id="ARBA00023239"/>
    </source>
</evidence>
<dbReference type="Proteomes" id="UP000242317">
    <property type="component" value="Unassembled WGS sequence"/>
</dbReference>
<dbReference type="PANTHER" id="PTHR42844:SF1">
    <property type="entry name" value="DIHYDRONEOPTERIN ALDOLASE 1-RELATED"/>
    <property type="match status" value="1"/>
</dbReference>
<dbReference type="GO" id="GO:0004150">
    <property type="term" value="F:dihydroneopterin aldolase activity"/>
    <property type="evidence" value="ECO:0007669"/>
    <property type="project" value="UniProtKB-UniRule"/>
</dbReference>
<reference evidence="9" key="1">
    <citation type="submission" date="2016-09" db="EMBL/GenBank/DDBJ databases">
        <authorList>
            <person name="Varghese N."/>
            <person name="Submissions S."/>
        </authorList>
    </citation>
    <scope>NUCLEOTIDE SEQUENCE [LARGE SCALE GENOMIC DNA]</scope>
    <source>
        <strain evidence="9">ANC 3699</strain>
    </source>
</reference>
<dbReference type="RefSeq" id="WP_092614478.1">
    <property type="nucleotide sequence ID" value="NZ_FMYK01000001.1"/>
</dbReference>
<evidence type="ECO:0000259" key="7">
    <source>
        <dbReference type="SMART" id="SM00905"/>
    </source>
</evidence>
<dbReference type="GO" id="GO:0005737">
    <property type="term" value="C:cytoplasm"/>
    <property type="evidence" value="ECO:0007669"/>
    <property type="project" value="TreeGrafter"/>
</dbReference>
<proteinExistence type="inferred from homology"/>
<comment type="pathway">
    <text evidence="2 6">Cofactor biosynthesis; tetrahydrofolate biosynthesis; 2-amino-4-hydroxy-6-hydroxymethyl-7,8-dihydropteridine diphosphate from 7,8-dihydroneopterin triphosphate: step 3/4.</text>
</comment>
<dbReference type="OrthoDB" id="9810587at2"/>
<name>A0A1G6GKN2_9GAMM</name>
<dbReference type="EC" id="4.1.2.25" evidence="6"/>
<feature type="domain" description="Dihydroneopterin aldolase/epimerase" evidence="7">
    <location>
        <begin position="5"/>
        <end position="116"/>
    </location>
</feature>
<protein>
    <recommendedName>
        <fullName evidence="6">7,8-dihydroneopterin aldolase</fullName>
        <ecNumber evidence="6">4.1.2.25</ecNumber>
    </recommendedName>
</protein>
<accession>A0A1G6GKN2</accession>
<comment type="function">
    <text evidence="6">Catalyzes the conversion of 7,8-dihydroneopterin to 6-hydroxymethyl-7,8-dihydropterin.</text>
</comment>